<name>A0AAU9WB03_9CNID</name>
<gene>
    <name evidence="2" type="ORF">PMEA_00002488</name>
</gene>
<dbReference type="SUPFAM" id="SSF51126">
    <property type="entry name" value="Pectin lyase-like"/>
    <property type="match status" value="1"/>
</dbReference>
<evidence type="ECO:0000313" key="3">
    <source>
        <dbReference type="Proteomes" id="UP001159428"/>
    </source>
</evidence>
<comment type="caution">
    <text evidence="2">The sequence shown here is derived from an EMBL/GenBank/DDBJ whole genome shotgun (WGS) entry which is preliminary data.</text>
</comment>
<protein>
    <recommendedName>
        <fullName evidence="1">Rhamnogalacturonase A/B/Epimerase-like pectate lyase domain-containing protein</fullName>
    </recommendedName>
</protein>
<accession>A0AAU9WB03</accession>
<dbReference type="EMBL" id="CALNXJ010000011">
    <property type="protein sequence ID" value="CAH3108316.1"/>
    <property type="molecule type" value="Genomic_DNA"/>
</dbReference>
<dbReference type="InterPro" id="IPR012334">
    <property type="entry name" value="Pectin_lyas_fold"/>
</dbReference>
<dbReference type="AlphaFoldDB" id="A0AAU9WB03"/>
<feature type="domain" description="Rhamnogalacturonase A/B/Epimerase-like pectate lyase" evidence="1">
    <location>
        <begin position="92"/>
        <end position="246"/>
    </location>
</feature>
<sequence length="521" mass="58999">MRGPEVVLFVSVIFELGMGISSTRKAFGRESTAQNIFLRREGERQYVIKEKSSEVDDGEFLPLRPNYLASEPEDIPAGMTNVKRPGRFLTAAVGDGISDDTSSIQAIVNHAASSKNNKVFFPRGEYLVSSNIAIPGPVELHGTQSGIAVIKSSTPYVFQVYNASPVKSVSLNNVYFDGIRVNFDGGVNREVPGPTAMSNVTINSCVFFSSGRPTPRNAEREQLEMMDLRNSNVYRNIFLRDSNAYGVASKFTFTVGVEVRENICGLDLGKIGWLATKVEPAWYWRDQKQKLEFLMTHYNLESDQGFFQSCCYEECDERMRIVKNIFNGSPNTGRFRDHVMYLKGFNMMEVISNYVRGWPANYSGGIKARNGKNLLVARNYLDDTGIFLYTHRTINPCLYKGLKNVVIYRNHIVQRTNPGHLTSGIYYYEPHDIGIDWNITYSANAFEILGVSDPTNYICIWLTNGDLSQHHVLQDNVYYGTKIPVKLYADDSTPSHETKKNNDNITNWYNYPLYKLNIPPY</sequence>
<evidence type="ECO:0000313" key="2">
    <source>
        <dbReference type="EMBL" id="CAH3108316.1"/>
    </source>
</evidence>
<dbReference type="InterPro" id="IPR024535">
    <property type="entry name" value="RHGA/B-epi-like_pectate_lyase"/>
</dbReference>
<reference evidence="2 3" key="1">
    <citation type="submission" date="2022-05" db="EMBL/GenBank/DDBJ databases">
        <authorList>
            <consortium name="Genoscope - CEA"/>
            <person name="William W."/>
        </authorList>
    </citation>
    <scope>NUCLEOTIDE SEQUENCE [LARGE SCALE GENOMIC DNA]</scope>
</reference>
<proteinExistence type="predicted"/>
<dbReference type="InterPro" id="IPR011050">
    <property type="entry name" value="Pectin_lyase_fold/virulence"/>
</dbReference>
<keyword evidence="3" id="KW-1185">Reference proteome</keyword>
<dbReference type="Pfam" id="PF12708">
    <property type="entry name" value="Pect-lyase_RHGA_epim"/>
    <property type="match status" value="1"/>
</dbReference>
<evidence type="ECO:0000259" key="1">
    <source>
        <dbReference type="Pfam" id="PF12708"/>
    </source>
</evidence>
<dbReference type="Proteomes" id="UP001159428">
    <property type="component" value="Unassembled WGS sequence"/>
</dbReference>
<dbReference type="Gene3D" id="2.160.20.10">
    <property type="entry name" value="Single-stranded right-handed beta-helix, Pectin lyase-like"/>
    <property type="match status" value="1"/>
</dbReference>
<organism evidence="2 3">
    <name type="scientific">Pocillopora meandrina</name>
    <dbReference type="NCBI Taxonomy" id="46732"/>
    <lineage>
        <taxon>Eukaryota</taxon>
        <taxon>Metazoa</taxon>
        <taxon>Cnidaria</taxon>
        <taxon>Anthozoa</taxon>
        <taxon>Hexacorallia</taxon>
        <taxon>Scleractinia</taxon>
        <taxon>Astrocoeniina</taxon>
        <taxon>Pocilloporidae</taxon>
        <taxon>Pocillopora</taxon>
    </lineage>
</organism>